<sequence>MPKKESKQLDNQLFQLQLAFAGLSLYRNLLTTDAGTQLYNLLSLLRAKEVEPLEIVSAYHTLLHTLCRDAELSGEPCVGDAWQNFLLDFIITDENPFSLQAQKMSLRDMSPSLIKAAGYDMKLLQQLFYATSVVKKACGFASDSAYPDWHVFGGQNPPSNTNLENHQIKNMFMETPAWESCLEKLADFYQQKGCGIFAKYIAFKWSGEDKKLKGIPQPDPVRLDNLVGYKTERKVIIDNTKQFIAGYPANNILLYGDRGTGKSSTVKALLNEFFIKGLRLVEMTKKQLSDLPSLLDVLKRHPQKFIIFVDDLSFEETETEYLALKAILEGSLEARPANVLIYATSNRRHLVKEKFSDRTVSTVYKDSEEIRIQDTMQEKLSLSDRFGITVIFPAPDQKTYLEIVENLAIQRSIALDPAVLRQRAIQWSMLHNGRSGRSAKQFIDQLEGELALEKTYF</sequence>
<feature type="domain" description="AAA+ ATPase" evidence="1">
    <location>
        <begin position="248"/>
        <end position="365"/>
    </location>
</feature>
<name>D5XAN3_THEPJ</name>
<dbReference type="Pfam" id="PF05673">
    <property type="entry name" value="DUF815"/>
    <property type="match status" value="1"/>
</dbReference>
<dbReference type="SMART" id="SM00382">
    <property type="entry name" value="AAA"/>
    <property type="match status" value="1"/>
</dbReference>
<keyword evidence="3" id="KW-1185">Reference proteome</keyword>
<dbReference type="SUPFAM" id="SSF52540">
    <property type="entry name" value="P-loop containing nucleoside triphosphate hydrolases"/>
    <property type="match status" value="1"/>
</dbReference>
<dbReference type="OrthoDB" id="9812140at2"/>
<dbReference type="HOGENOM" id="CLU_039512_1_1_9"/>
<organism evidence="2 3">
    <name type="scientific">Thermincola potens (strain JR)</name>
    <dbReference type="NCBI Taxonomy" id="635013"/>
    <lineage>
        <taxon>Bacteria</taxon>
        <taxon>Bacillati</taxon>
        <taxon>Bacillota</taxon>
        <taxon>Clostridia</taxon>
        <taxon>Eubacteriales</taxon>
        <taxon>Thermincolaceae</taxon>
        <taxon>Thermincola</taxon>
    </lineage>
</organism>
<dbReference type="InterPro" id="IPR008533">
    <property type="entry name" value="DUF815"/>
</dbReference>
<gene>
    <name evidence="2" type="ordered locus">TherJR_2398</name>
</gene>
<evidence type="ECO:0000259" key="1">
    <source>
        <dbReference type="SMART" id="SM00382"/>
    </source>
</evidence>
<dbReference type="PANTHER" id="PTHR42935:SF1">
    <property type="entry name" value="SLR0930 PROTEIN"/>
    <property type="match status" value="1"/>
</dbReference>
<dbReference type="EMBL" id="CP002028">
    <property type="protein sequence ID" value="ADG83237.1"/>
    <property type="molecule type" value="Genomic_DNA"/>
</dbReference>
<dbReference type="CDD" id="cd00009">
    <property type="entry name" value="AAA"/>
    <property type="match status" value="1"/>
</dbReference>
<dbReference type="KEGG" id="tjr:TherJR_2398"/>
<evidence type="ECO:0000313" key="2">
    <source>
        <dbReference type="EMBL" id="ADG83237.1"/>
    </source>
</evidence>
<dbReference type="InterPro" id="IPR027417">
    <property type="entry name" value="P-loop_NTPase"/>
</dbReference>
<protein>
    <recommendedName>
        <fullName evidence="1">AAA+ ATPase domain-containing protein</fullName>
    </recommendedName>
</protein>
<evidence type="ECO:0000313" key="3">
    <source>
        <dbReference type="Proteomes" id="UP000002377"/>
    </source>
</evidence>
<dbReference type="RefSeq" id="WP_013121235.1">
    <property type="nucleotide sequence ID" value="NC_014152.1"/>
</dbReference>
<dbReference type="InterPro" id="IPR003593">
    <property type="entry name" value="AAA+_ATPase"/>
</dbReference>
<dbReference type="Proteomes" id="UP000002377">
    <property type="component" value="Chromosome"/>
</dbReference>
<dbReference type="AlphaFoldDB" id="D5XAN3"/>
<accession>D5XAN3</accession>
<dbReference type="Gene3D" id="3.40.50.300">
    <property type="entry name" value="P-loop containing nucleotide triphosphate hydrolases"/>
    <property type="match status" value="1"/>
</dbReference>
<proteinExistence type="predicted"/>
<reference evidence="2 3" key="1">
    <citation type="submission" date="2010-05" db="EMBL/GenBank/DDBJ databases">
        <title>Complete sequence of Thermincola sp. JR.</title>
        <authorList>
            <consortium name="US DOE Joint Genome Institute"/>
            <person name="Lucas S."/>
            <person name="Copeland A."/>
            <person name="Lapidus A."/>
            <person name="Cheng J.-F."/>
            <person name="Bruce D."/>
            <person name="Goodwin L."/>
            <person name="Pitluck S."/>
            <person name="Chertkov O."/>
            <person name="Detter J.C."/>
            <person name="Han C."/>
            <person name="Tapia R."/>
            <person name="Land M."/>
            <person name="Hauser L."/>
            <person name="Kyrpides N."/>
            <person name="Mikhailova N."/>
            <person name="Hazen T.C."/>
            <person name="Woyke T."/>
        </authorList>
    </citation>
    <scope>NUCLEOTIDE SEQUENCE [LARGE SCALE GENOMIC DNA]</scope>
    <source>
        <strain evidence="2 3">JR</strain>
    </source>
</reference>
<dbReference type="eggNOG" id="COG2607">
    <property type="taxonomic scope" value="Bacteria"/>
</dbReference>
<dbReference type="PANTHER" id="PTHR42935">
    <property type="entry name" value="SLR0930 PROTEIN"/>
    <property type="match status" value="1"/>
</dbReference>